<evidence type="ECO:0000256" key="1">
    <source>
        <dbReference type="SAM" id="SignalP"/>
    </source>
</evidence>
<proteinExistence type="predicted"/>
<dbReference type="Proteomes" id="UP000078561">
    <property type="component" value="Unassembled WGS sequence"/>
</dbReference>
<keyword evidence="1" id="KW-0732">Signal</keyword>
<feature type="chain" id="PRO_5007903071" description="N-formylglutamate amidohydrolase" evidence="1">
    <location>
        <begin position="29"/>
        <end position="302"/>
    </location>
</feature>
<accession>A0A170AN52</accession>
<reference evidence="2" key="1">
    <citation type="submission" date="2016-04" db="EMBL/GenBank/DDBJ databases">
        <authorList>
            <person name="Evans L.H."/>
            <person name="Alamgir A."/>
            <person name="Owens N."/>
            <person name="Weber N.D."/>
            <person name="Virtaneva K."/>
            <person name="Barbian K."/>
            <person name="Babar A."/>
            <person name="Rosenke K."/>
        </authorList>
    </citation>
    <scope>NUCLEOTIDE SEQUENCE [LARGE SCALE GENOMIC DNA]</scope>
    <source>
        <strain evidence="2">CBS 101.48</strain>
    </source>
</reference>
<gene>
    <name evidence="2" type="primary">ABSGL_13508.1 scaffold 14250</name>
</gene>
<feature type="signal peptide" evidence="1">
    <location>
        <begin position="1"/>
        <end position="28"/>
    </location>
</feature>
<name>A0A170AN52_ABSGL</name>
<dbReference type="EMBL" id="LT554867">
    <property type="protein sequence ID" value="SAM07850.1"/>
    <property type="molecule type" value="Genomic_DNA"/>
</dbReference>
<keyword evidence="3" id="KW-1185">Reference proteome</keyword>
<dbReference type="InParanoid" id="A0A170AN52"/>
<dbReference type="OrthoDB" id="71260at2759"/>
<evidence type="ECO:0008006" key="4">
    <source>
        <dbReference type="Google" id="ProtNLM"/>
    </source>
</evidence>
<evidence type="ECO:0000313" key="3">
    <source>
        <dbReference type="Proteomes" id="UP000078561"/>
    </source>
</evidence>
<sequence>MWGIPSKHLLLLSLLLFILLSYTHYPSAETTTHDAPLMEDDLNATVTLMEGQLPLIISVPHGSLQLPATMPNRTSGQLIADAYTISVGHQLSHLLQQHYNAAPYVVILNVARRKVDVNRPLDQACESPQTRRVWEHYHDVLQKTVDTVKKKYGHGLLLDIHGQAHKEGMVELGYLLTSDTLRSKTDDSKLVQHSSLRSLASRLETPDTLLRGNGSLGYAMMKGDDSVQVVPSPAHPAPRKESLYFFGGYTTERYHTTLDVIQVETPKALRFSKEGRKLLSNRLAQGTIFMLDQYYLSDKSKL</sequence>
<organism evidence="2">
    <name type="scientific">Absidia glauca</name>
    <name type="common">Pin mould</name>
    <dbReference type="NCBI Taxonomy" id="4829"/>
    <lineage>
        <taxon>Eukaryota</taxon>
        <taxon>Fungi</taxon>
        <taxon>Fungi incertae sedis</taxon>
        <taxon>Mucoromycota</taxon>
        <taxon>Mucoromycotina</taxon>
        <taxon>Mucoromycetes</taxon>
        <taxon>Mucorales</taxon>
        <taxon>Cunninghamellaceae</taxon>
        <taxon>Absidia</taxon>
    </lineage>
</organism>
<dbReference type="SUPFAM" id="SSF53187">
    <property type="entry name" value="Zn-dependent exopeptidases"/>
    <property type="match status" value="1"/>
</dbReference>
<dbReference type="OMA" id="IHGHTHP"/>
<dbReference type="Gene3D" id="3.40.630.40">
    <property type="entry name" value="Zn-dependent exopeptidases"/>
    <property type="match status" value="1"/>
</dbReference>
<protein>
    <recommendedName>
        <fullName evidence="4">N-formylglutamate amidohydrolase</fullName>
    </recommendedName>
</protein>
<dbReference type="AlphaFoldDB" id="A0A170AN52"/>
<evidence type="ECO:0000313" key="2">
    <source>
        <dbReference type="EMBL" id="SAM07850.1"/>
    </source>
</evidence>